<accession>A0A543K4M7</accession>
<proteinExistence type="predicted"/>
<protein>
    <submittedName>
        <fullName evidence="1">Uncharacterized protein</fullName>
    </submittedName>
</protein>
<comment type="caution">
    <text evidence="1">The sequence shown here is derived from an EMBL/GenBank/DDBJ whole genome shotgun (WGS) entry which is preliminary data.</text>
</comment>
<name>A0A543K4M7_9RHOB</name>
<keyword evidence="2" id="KW-1185">Reference proteome</keyword>
<dbReference type="AlphaFoldDB" id="A0A543K4M7"/>
<evidence type="ECO:0000313" key="2">
    <source>
        <dbReference type="Proteomes" id="UP000320582"/>
    </source>
</evidence>
<dbReference type="Proteomes" id="UP000320582">
    <property type="component" value="Unassembled WGS sequence"/>
</dbReference>
<organism evidence="1 2">
    <name type="scientific">Roseinatronobacter monicus</name>
    <dbReference type="NCBI Taxonomy" id="393481"/>
    <lineage>
        <taxon>Bacteria</taxon>
        <taxon>Pseudomonadati</taxon>
        <taxon>Pseudomonadota</taxon>
        <taxon>Alphaproteobacteria</taxon>
        <taxon>Rhodobacterales</taxon>
        <taxon>Paracoccaceae</taxon>
        <taxon>Roseinatronobacter</taxon>
    </lineage>
</organism>
<reference evidence="1 2" key="1">
    <citation type="submission" date="2019-06" db="EMBL/GenBank/DDBJ databases">
        <title>Genomic Encyclopedia of Archaeal and Bacterial Type Strains, Phase II (KMG-II): from individual species to whole genera.</title>
        <authorList>
            <person name="Goeker M."/>
        </authorList>
    </citation>
    <scope>NUCLEOTIDE SEQUENCE [LARGE SCALE GENOMIC DNA]</scope>
    <source>
        <strain evidence="1 2">DSM 18423</strain>
    </source>
</reference>
<sequence>MVLWCDLDVRILPGSLNGDDSFRRLPVPHRLRQSRFQGYATAAWQTDQFIRLAITFPALG</sequence>
<evidence type="ECO:0000313" key="1">
    <source>
        <dbReference type="EMBL" id="TQM90029.1"/>
    </source>
</evidence>
<gene>
    <name evidence="1" type="ORF">BD293_3943</name>
</gene>
<dbReference type="EMBL" id="VFPT01000003">
    <property type="protein sequence ID" value="TQM90029.1"/>
    <property type="molecule type" value="Genomic_DNA"/>
</dbReference>